<organism evidence="2 3">
    <name type="scientific">Papaver atlanticum</name>
    <dbReference type="NCBI Taxonomy" id="357466"/>
    <lineage>
        <taxon>Eukaryota</taxon>
        <taxon>Viridiplantae</taxon>
        <taxon>Streptophyta</taxon>
        <taxon>Embryophyta</taxon>
        <taxon>Tracheophyta</taxon>
        <taxon>Spermatophyta</taxon>
        <taxon>Magnoliopsida</taxon>
        <taxon>Ranunculales</taxon>
        <taxon>Papaveraceae</taxon>
        <taxon>Papaveroideae</taxon>
        <taxon>Papaver</taxon>
    </lineage>
</organism>
<dbReference type="EMBL" id="JAJJMB010016923">
    <property type="protein sequence ID" value="KAI3843561.1"/>
    <property type="molecule type" value="Genomic_DNA"/>
</dbReference>
<protein>
    <recommendedName>
        <fullName evidence="1">F-box domain-containing protein</fullName>
    </recommendedName>
</protein>
<name>A0AAD4RYY4_9MAGN</name>
<accession>A0AAD4RYY4</accession>
<dbReference type="InterPro" id="IPR050796">
    <property type="entry name" value="SCF_F-box_component"/>
</dbReference>
<dbReference type="InterPro" id="IPR036047">
    <property type="entry name" value="F-box-like_dom_sf"/>
</dbReference>
<dbReference type="SUPFAM" id="SSF81383">
    <property type="entry name" value="F-box domain"/>
    <property type="match status" value="1"/>
</dbReference>
<dbReference type="PANTHER" id="PTHR31672:SF13">
    <property type="entry name" value="F-BOX PROTEIN CPR30-LIKE"/>
    <property type="match status" value="1"/>
</dbReference>
<evidence type="ECO:0000313" key="2">
    <source>
        <dbReference type="EMBL" id="KAI3843561.1"/>
    </source>
</evidence>
<feature type="non-terminal residue" evidence="2">
    <location>
        <position position="1"/>
    </location>
</feature>
<gene>
    <name evidence="2" type="ORF">MKW98_011964</name>
</gene>
<dbReference type="PANTHER" id="PTHR31672">
    <property type="entry name" value="BNACNNG10540D PROTEIN"/>
    <property type="match status" value="1"/>
</dbReference>
<sequence>FIYMKTFANGFIRRHMANKLQRSKNQKVAGNDDDNSSETYGNIFCHEMIACEILSRLRVKSLMRFKCVCKHWKFLIEQDKHFIDLHLTHSKKRPCLLIQIPHFIDRSYFLAADLLFQGRKVSAVVHTVVADGVKFVNWFPISGIVTA</sequence>
<proteinExistence type="predicted"/>
<evidence type="ECO:0000259" key="1">
    <source>
        <dbReference type="Pfam" id="PF00646"/>
    </source>
</evidence>
<dbReference type="Proteomes" id="UP001202328">
    <property type="component" value="Unassembled WGS sequence"/>
</dbReference>
<dbReference type="Gene3D" id="1.20.1280.50">
    <property type="match status" value="1"/>
</dbReference>
<evidence type="ECO:0000313" key="3">
    <source>
        <dbReference type="Proteomes" id="UP001202328"/>
    </source>
</evidence>
<dbReference type="AlphaFoldDB" id="A0AAD4RYY4"/>
<keyword evidence="3" id="KW-1185">Reference proteome</keyword>
<feature type="domain" description="F-box" evidence="1">
    <location>
        <begin position="51"/>
        <end position="80"/>
    </location>
</feature>
<comment type="caution">
    <text evidence="2">The sequence shown here is derived from an EMBL/GenBank/DDBJ whole genome shotgun (WGS) entry which is preliminary data.</text>
</comment>
<dbReference type="InterPro" id="IPR001810">
    <property type="entry name" value="F-box_dom"/>
</dbReference>
<reference evidence="2" key="1">
    <citation type="submission" date="2022-04" db="EMBL/GenBank/DDBJ databases">
        <title>A functionally conserved STORR gene fusion in Papaver species that diverged 16.8 million years ago.</title>
        <authorList>
            <person name="Catania T."/>
        </authorList>
    </citation>
    <scope>NUCLEOTIDE SEQUENCE</scope>
    <source>
        <strain evidence="2">S-188037</strain>
    </source>
</reference>
<dbReference type="Pfam" id="PF00646">
    <property type="entry name" value="F-box"/>
    <property type="match status" value="1"/>
</dbReference>